<reference evidence="2" key="1">
    <citation type="submission" date="2016-04" db="EMBL/GenBank/DDBJ databases">
        <authorList>
            <person name="Zhang B."/>
        </authorList>
    </citation>
    <scope>NUCLEOTIDE SEQUENCE [LARGE SCALE GENOMIC DNA]</scope>
    <source>
        <strain evidence="2">S10</strain>
    </source>
</reference>
<gene>
    <name evidence="1" type="ORF">A4E84_00175</name>
</gene>
<dbReference type="Proteomes" id="UP000076096">
    <property type="component" value="Chromosome"/>
</dbReference>
<dbReference type="AlphaFoldDB" id="A0A143BTE6"/>
<keyword evidence="2" id="KW-1185">Reference proteome</keyword>
<proteinExistence type="predicted"/>
<dbReference type="KEGG" id="stsi:A4E84_00175"/>
<evidence type="ECO:0000313" key="1">
    <source>
        <dbReference type="EMBL" id="AMW08105.1"/>
    </source>
</evidence>
<evidence type="ECO:0000313" key="2">
    <source>
        <dbReference type="Proteomes" id="UP000076096"/>
    </source>
</evidence>
<name>A0A143BTE6_9ACTN</name>
<dbReference type="EMBL" id="CP015098">
    <property type="protein sequence ID" value="AMW08105.1"/>
    <property type="molecule type" value="Genomic_DNA"/>
</dbReference>
<protein>
    <submittedName>
        <fullName evidence="1">Uncharacterized protein</fullName>
    </submittedName>
</protein>
<sequence>MRRQWQIALNAALDSGEERRTISSADVARKEDVTTETATQTLRFCCEVGLFSGGRGKFAVTEAGWTVVQRWQEDQTYARLLLQGVFVSHWSVPVADVALRPGPLPAEELGRRLLGDLPGKPRRGMYLVEWLALALLVHRDQQGMVWPAPALRAAASSGVGALPAPVREAELEQPSGQDLDALMGMTNRKLDELDEQDPQRFRAFLDNLTQLVKSLPA</sequence>
<organism evidence="1 2">
    <name type="scientific">Streptomyces qaidamensis</name>
    <dbReference type="NCBI Taxonomy" id="1783515"/>
    <lineage>
        <taxon>Bacteria</taxon>
        <taxon>Bacillati</taxon>
        <taxon>Actinomycetota</taxon>
        <taxon>Actinomycetes</taxon>
        <taxon>Kitasatosporales</taxon>
        <taxon>Streptomycetaceae</taxon>
        <taxon>Streptomyces</taxon>
        <taxon>Streptomyces aurantiacus group</taxon>
    </lineage>
</organism>
<accession>A0A143BTE6</accession>